<dbReference type="PANTHER" id="PTHR31480">
    <property type="entry name" value="BIFUNCTIONAL LYCOPENE CYCLASE/PHYTOENE SYNTHASE"/>
    <property type="match status" value="1"/>
</dbReference>
<name>D0LHS8_HALO1</name>
<evidence type="ECO:0000313" key="6">
    <source>
        <dbReference type="EMBL" id="ACY14757.1"/>
    </source>
</evidence>
<dbReference type="Pfam" id="PF00494">
    <property type="entry name" value="SQS_PSY"/>
    <property type="match status" value="1"/>
</dbReference>
<keyword evidence="4" id="KW-0125">Carotenoid biosynthesis</keyword>
<comment type="similarity">
    <text evidence="2">Belongs to the phytoene/squalene synthase family.</text>
</comment>
<gene>
    <name evidence="6" type="ordered locus">Hoch_2212</name>
</gene>
<evidence type="ECO:0000313" key="7">
    <source>
        <dbReference type="Proteomes" id="UP000001880"/>
    </source>
</evidence>
<dbReference type="InterPro" id="IPR044843">
    <property type="entry name" value="Trans_IPPS_bact-type"/>
</dbReference>
<sequence>MIGPAELSLLALTATERAEAIDLCRRIIATHSKSFALASRVLPAWCRDQAAVVYAWCRRADDAVDLAPPSEQPQALARLRLELRSIYDGAPQDDIVLAAFQQVVERNAIPFEYPDELLAGMEMDVIGYEYGSMEDLLLYCYRVASTVGLMMSHVMGVTHDGALRFAAHMGMAMQLTNICRDVAEDWELGRLYIPDSVLAACGIGDLRRALGSSFPDHARVPITDAVARLLREADDYYRSGDRGLMALSWRCALGVRAARKVYAAIGTELARRDYDPLRGRVFVSTWKKLGLLAGSAWDALRELPARLLRRMRSGGETRIPERSVSFPDDVQIR</sequence>
<proteinExistence type="inferred from homology"/>
<dbReference type="GO" id="GO:0016117">
    <property type="term" value="P:carotenoid biosynthetic process"/>
    <property type="evidence" value="ECO:0007669"/>
    <property type="project" value="UniProtKB-KW"/>
</dbReference>
<dbReference type="InterPro" id="IPR019845">
    <property type="entry name" value="Squalene/phytoene_synthase_CS"/>
</dbReference>
<keyword evidence="3 6" id="KW-0808">Transferase</keyword>
<dbReference type="SUPFAM" id="SSF48576">
    <property type="entry name" value="Terpenoid synthases"/>
    <property type="match status" value="1"/>
</dbReference>
<dbReference type="EMBL" id="CP001804">
    <property type="protein sequence ID" value="ACY14757.1"/>
    <property type="molecule type" value="Genomic_DNA"/>
</dbReference>
<dbReference type="SFLD" id="SFLDS00005">
    <property type="entry name" value="Isoprenoid_Synthase_Type_I"/>
    <property type="match status" value="1"/>
</dbReference>
<dbReference type="InterPro" id="IPR033904">
    <property type="entry name" value="Trans_IPPS_HH"/>
</dbReference>
<dbReference type="eggNOG" id="COG1562">
    <property type="taxonomic scope" value="Bacteria"/>
</dbReference>
<dbReference type="GO" id="GO:0051996">
    <property type="term" value="F:squalene synthase [NAD(P)H] activity"/>
    <property type="evidence" value="ECO:0007669"/>
    <property type="project" value="InterPro"/>
</dbReference>
<dbReference type="CDD" id="cd00683">
    <property type="entry name" value="Trans_IPPS_HH"/>
    <property type="match status" value="1"/>
</dbReference>
<comment type="cofactor">
    <cofactor evidence="5">
        <name>ATP</name>
        <dbReference type="ChEBI" id="CHEBI:30616"/>
    </cofactor>
</comment>
<dbReference type="OrthoDB" id="9807580at2"/>
<dbReference type="Gene3D" id="1.10.600.10">
    <property type="entry name" value="Farnesyl Diphosphate Synthase"/>
    <property type="match status" value="1"/>
</dbReference>
<dbReference type="SFLD" id="SFLDG01212">
    <property type="entry name" value="Phytoene_synthase_like"/>
    <property type="match status" value="1"/>
</dbReference>
<evidence type="ECO:0000256" key="4">
    <source>
        <dbReference type="ARBA" id="ARBA00022746"/>
    </source>
</evidence>
<comment type="pathway">
    <text evidence="1">Carotenoid biosynthesis; phytoene biosynthesis.</text>
</comment>
<dbReference type="SFLD" id="SFLDG01018">
    <property type="entry name" value="Squalene/Phytoene_Synthase_Lik"/>
    <property type="match status" value="1"/>
</dbReference>
<dbReference type="InterPro" id="IPR008949">
    <property type="entry name" value="Isoprenoid_synthase_dom_sf"/>
</dbReference>
<dbReference type="Proteomes" id="UP000001880">
    <property type="component" value="Chromosome"/>
</dbReference>
<evidence type="ECO:0000256" key="3">
    <source>
        <dbReference type="ARBA" id="ARBA00022679"/>
    </source>
</evidence>
<dbReference type="EC" id="2.5.1.32" evidence="6"/>
<dbReference type="GO" id="GO:0004311">
    <property type="term" value="F:geranylgeranyl diphosphate synthase activity"/>
    <property type="evidence" value="ECO:0007669"/>
    <property type="project" value="InterPro"/>
</dbReference>
<dbReference type="RefSeq" id="WP_012827365.1">
    <property type="nucleotide sequence ID" value="NC_013440.1"/>
</dbReference>
<dbReference type="AlphaFoldDB" id="D0LHS8"/>
<evidence type="ECO:0000256" key="2">
    <source>
        <dbReference type="ARBA" id="ARBA00006251"/>
    </source>
</evidence>
<keyword evidence="7" id="KW-1185">Reference proteome</keyword>
<organism evidence="6 7">
    <name type="scientific">Haliangium ochraceum (strain DSM 14365 / JCM 11303 / SMP-2)</name>
    <dbReference type="NCBI Taxonomy" id="502025"/>
    <lineage>
        <taxon>Bacteria</taxon>
        <taxon>Pseudomonadati</taxon>
        <taxon>Myxococcota</taxon>
        <taxon>Polyangia</taxon>
        <taxon>Haliangiales</taxon>
        <taxon>Kofleriaceae</taxon>
        <taxon>Haliangium</taxon>
    </lineage>
</organism>
<dbReference type="PROSITE" id="PS01044">
    <property type="entry name" value="SQUALEN_PHYTOEN_SYN_1"/>
    <property type="match status" value="1"/>
</dbReference>
<evidence type="ECO:0000256" key="1">
    <source>
        <dbReference type="ARBA" id="ARBA00004684"/>
    </source>
</evidence>
<dbReference type="KEGG" id="hoh:Hoch_2212"/>
<evidence type="ECO:0000256" key="5">
    <source>
        <dbReference type="ARBA" id="ARBA00053028"/>
    </source>
</evidence>
<dbReference type="InterPro" id="IPR002060">
    <property type="entry name" value="Squ/phyt_synthse"/>
</dbReference>
<protein>
    <submittedName>
        <fullName evidence="6">Phytoene synthase</fullName>
        <ecNumber evidence="6">2.5.1.32</ecNumber>
    </submittedName>
</protein>
<dbReference type="HOGENOM" id="CLU_037269_1_0_7"/>
<dbReference type="STRING" id="502025.Hoch_2212"/>
<dbReference type="FunFam" id="1.10.600.10:FF:000020">
    <property type="entry name" value="Phytoene synthase"/>
    <property type="match status" value="1"/>
</dbReference>
<accession>D0LHS8</accession>
<reference evidence="6 7" key="1">
    <citation type="journal article" date="2010" name="Stand. Genomic Sci.">
        <title>Complete genome sequence of Haliangium ochraceum type strain (SMP-2).</title>
        <authorList>
            <consortium name="US DOE Joint Genome Institute (JGI-PGF)"/>
            <person name="Ivanova N."/>
            <person name="Daum C."/>
            <person name="Lang E."/>
            <person name="Abt B."/>
            <person name="Kopitz M."/>
            <person name="Saunders E."/>
            <person name="Lapidus A."/>
            <person name="Lucas S."/>
            <person name="Glavina Del Rio T."/>
            <person name="Nolan M."/>
            <person name="Tice H."/>
            <person name="Copeland A."/>
            <person name="Cheng J.F."/>
            <person name="Chen F."/>
            <person name="Bruce D."/>
            <person name="Goodwin L."/>
            <person name="Pitluck S."/>
            <person name="Mavromatis K."/>
            <person name="Pati A."/>
            <person name="Mikhailova N."/>
            <person name="Chen A."/>
            <person name="Palaniappan K."/>
            <person name="Land M."/>
            <person name="Hauser L."/>
            <person name="Chang Y.J."/>
            <person name="Jeffries C.D."/>
            <person name="Detter J.C."/>
            <person name="Brettin T."/>
            <person name="Rohde M."/>
            <person name="Goker M."/>
            <person name="Bristow J."/>
            <person name="Markowitz V."/>
            <person name="Eisen J.A."/>
            <person name="Hugenholtz P."/>
            <person name="Kyrpides N.C."/>
            <person name="Klenk H.P."/>
        </authorList>
    </citation>
    <scope>NUCLEOTIDE SEQUENCE [LARGE SCALE GENOMIC DNA]</scope>
    <source>
        <strain evidence="7">DSM 14365 / CIP 107738 / JCM 11303 / AJ 13395 / SMP-2</strain>
    </source>
</reference>
<dbReference type="PROSITE" id="PS01045">
    <property type="entry name" value="SQUALEN_PHYTOEN_SYN_2"/>
    <property type="match status" value="1"/>
</dbReference>